<feature type="domain" description="O-methyltransferase C-terminal" evidence="4">
    <location>
        <begin position="103"/>
        <end position="203"/>
    </location>
</feature>
<dbReference type="InterPro" id="IPR001077">
    <property type="entry name" value="COMT_C"/>
</dbReference>
<dbReference type="Proteomes" id="UP001152592">
    <property type="component" value="Unassembled WGS sequence"/>
</dbReference>
<dbReference type="PANTHER" id="PTHR43712:SF1">
    <property type="entry name" value="HYPOTHETICAL O-METHYLTRANSFERASE (EUROFUNG)-RELATED"/>
    <property type="match status" value="1"/>
</dbReference>
<dbReference type="InterPro" id="IPR029063">
    <property type="entry name" value="SAM-dependent_MTases_sf"/>
</dbReference>
<keyword evidence="2" id="KW-0808">Transferase</keyword>
<dbReference type="Pfam" id="PF00891">
    <property type="entry name" value="Methyltransf_2"/>
    <property type="match status" value="1"/>
</dbReference>
<dbReference type="PROSITE" id="PS51683">
    <property type="entry name" value="SAM_OMT_II"/>
    <property type="match status" value="1"/>
</dbReference>
<evidence type="ECO:0000259" key="4">
    <source>
        <dbReference type="Pfam" id="PF00891"/>
    </source>
</evidence>
<protein>
    <recommendedName>
        <fullName evidence="4">O-methyltransferase C-terminal domain-containing protein</fullName>
    </recommendedName>
</protein>
<dbReference type="AlphaFoldDB" id="A0A9W4K157"/>
<reference evidence="5" key="1">
    <citation type="submission" date="2021-07" db="EMBL/GenBank/DDBJ databases">
        <authorList>
            <person name="Branca A.L. A."/>
        </authorList>
    </citation>
    <scope>NUCLEOTIDE SEQUENCE</scope>
</reference>
<gene>
    <name evidence="5" type="ORF">PSALAMII_LOCUS10264</name>
</gene>
<accession>A0A9W4K157</accession>
<evidence type="ECO:0000313" key="6">
    <source>
        <dbReference type="Proteomes" id="UP001152592"/>
    </source>
</evidence>
<comment type="caution">
    <text evidence="5">The sequence shown here is derived from an EMBL/GenBank/DDBJ whole genome shotgun (WGS) entry which is preliminary data.</text>
</comment>
<evidence type="ECO:0000256" key="3">
    <source>
        <dbReference type="ARBA" id="ARBA00022691"/>
    </source>
</evidence>
<evidence type="ECO:0000256" key="1">
    <source>
        <dbReference type="ARBA" id="ARBA00022603"/>
    </source>
</evidence>
<dbReference type="PANTHER" id="PTHR43712">
    <property type="entry name" value="PUTATIVE (AFU_ORTHOLOGUE AFUA_4G14580)-RELATED"/>
    <property type="match status" value="1"/>
</dbReference>
<evidence type="ECO:0000256" key="2">
    <source>
        <dbReference type="ARBA" id="ARBA00022679"/>
    </source>
</evidence>
<proteinExistence type="predicted"/>
<evidence type="ECO:0000313" key="5">
    <source>
        <dbReference type="EMBL" id="CAG8425945.1"/>
    </source>
</evidence>
<dbReference type="GO" id="GO:0008171">
    <property type="term" value="F:O-methyltransferase activity"/>
    <property type="evidence" value="ECO:0007669"/>
    <property type="project" value="InterPro"/>
</dbReference>
<organism evidence="5 6">
    <name type="scientific">Penicillium salamii</name>
    <dbReference type="NCBI Taxonomy" id="1612424"/>
    <lineage>
        <taxon>Eukaryota</taxon>
        <taxon>Fungi</taxon>
        <taxon>Dikarya</taxon>
        <taxon>Ascomycota</taxon>
        <taxon>Pezizomycotina</taxon>
        <taxon>Eurotiomycetes</taxon>
        <taxon>Eurotiomycetidae</taxon>
        <taxon>Eurotiales</taxon>
        <taxon>Aspergillaceae</taxon>
        <taxon>Penicillium</taxon>
    </lineage>
</organism>
<dbReference type="OrthoDB" id="760868at2759"/>
<dbReference type="InterPro" id="IPR016461">
    <property type="entry name" value="COMT-like"/>
</dbReference>
<keyword evidence="3" id="KW-0949">S-adenosyl-L-methionine</keyword>
<dbReference type="SUPFAM" id="SSF53335">
    <property type="entry name" value="S-adenosyl-L-methionine-dependent methyltransferases"/>
    <property type="match status" value="1"/>
</dbReference>
<dbReference type="Gene3D" id="3.40.50.150">
    <property type="entry name" value="Vaccinia Virus protein VP39"/>
    <property type="match status" value="1"/>
</dbReference>
<sequence length="205" mass="23138">MCSNFMTESSITRLSVDHWPKRNLEYQHFVSFSYDNCSLSFNVIPEYLNKSRYRTPTPGGTDGPFQQVHETKLLFFLNSSLAGKKIWFDEGFYPVPERLLSGFQGGVLLVDVGGGWGQEAEAFAKIYGGRVILQDLECVTASGLTEDRNFETQAHDFFTPQPVVGARAYHLHSILHGWNDEDAVRILNNLVPALKKGYSRVLVNE</sequence>
<keyword evidence="1" id="KW-0489">Methyltransferase</keyword>
<dbReference type="GO" id="GO:0044550">
    <property type="term" value="P:secondary metabolite biosynthetic process"/>
    <property type="evidence" value="ECO:0007669"/>
    <property type="project" value="UniProtKB-ARBA"/>
</dbReference>
<name>A0A9W4K157_9EURO</name>
<dbReference type="GO" id="GO:0032259">
    <property type="term" value="P:methylation"/>
    <property type="evidence" value="ECO:0007669"/>
    <property type="project" value="UniProtKB-KW"/>
</dbReference>
<dbReference type="EMBL" id="CAJVPD010000293">
    <property type="protein sequence ID" value="CAG8425945.1"/>
    <property type="molecule type" value="Genomic_DNA"/>
</dbReference>